<reference evidence="9" key="1">
    <citation type="journal article" date="2005" name="Regul. Pept.">
        <title>Cloning of bradykinin precursor cDNAs from skin of Bombina maxima reveals novel bombinakinin M antagonists and a bradykinin potential peptide.</title>
        <authorList>
            <person name="Lee W.H."/>
            <person name="Liu S.B."/>
            <person name="Shen J.H."/>
            <person name="Jin Y."/>
            <person name="Zhang Y."/>
        </authorList>
    </citation>
    <scope>NUCLEOTIDE SEQUENCE</scope>
</reference>
<dbReference type="AlphaFoldDB" id="Q5GC96"/>
<comment type="similarity">
    <text evidence="2">Belongs to the bradykinin-related peptide family.</text>
</comment>
<dbReference type="EMBL" id="AY652768">
    <property type="protein sequence ID" value="AAV74391.1"/>
    <property type="molecule type" value="mRNA"/>
</dbReference>
<evidence type="ECO:0000256" key="8">
    <source>
        <dbReference type="SAM" id="SignalP"/>
    </source>
</evidence>
<evidence type="ECO:0000313" key="9">
    <source>
        <dbReference type="EMBL" id="AAV74391.1"/>
    </source>
</evidence>
<evidence type="ECO:0000256" key="2">
    <source>
        <dbReference type="ARBA" id="ARBA00006147"/>
    </source>
</evidence>
<evidence type="ECO:0000256" key="3">
    <source>
        <dbReference type="ARBA" id="ARBA00022446"/>
    </source>
</evidence>
<proteinExistence type="evidence at transcript level"/>
<protein>
    <submittedName>
        <fullName evidence="9">Bombinakinin M variant</fullName>
    </submittedName>
</protein>
<accession>Q5GC96</accession>
<keyword evidence="6 8" id="KW-0732">Signal</keyword>
<dbReference type="GO" id="GO:0005576">
    <property type="term" value="C:extracellular region"/>
    <property type="evidence" value="ECO:0007669"/>
    <property type="project" value="UniProtKB-SubCell"/>
</dbReference>
<feature type="signal peptide" evidence="8">
    <location>
        <begin position="1"/>
        <end position="23"/>
    </location>
</feature>
<keyword evidence="4" id="KW-0964">Secreted</keyword>
<name>Q5GC96_BOMMX</name>
<evidence type="ECO:0000256" key="7">
    <source>
        <dbReference type="ARBA" id="ARBA00023259"/>
    </source>
</evidence>
<evidence type="ECO:0000256" key="4">
    <source>
        <dbReference type="ARBA" id="ARBA00022525"/>
    </source>
</evidence>
<organism evidence="9">
    <name type="scientific">Bombina maxima</name>
    <name type="common">Giant fire-bellied toad</name>
    <name type="synonym">Chinese red belly toad</name>
    <dbReference type="NCBI Taxonomy" id="161274"/>
    <lineage>
        <taxon>Eukaryota</taxon>
        <taxon>Metazoa</taxon>
        <taxon>Chordata</taxon>
        <taxon>Craniata</taxon>
        <taxon>Vertebrata</taxon>
        <taxon>Euteleostomi</taxon>
        <taxon>Amphibia</taxon>
        <taxon>Batrachia</taxon>
        <taxon>Anura</taxon>
        <taxon>Bombinatoridae</taxon>
        <taxon>Bombina</taxon>
    </lineage>
</organism>
<dbReference type="GO" id="GO:0090729">
    <property type="term" value="F:toxin activity"/>
    <property type="evidence" value="ECO:0007669"/>
    <property type="project" value="UniProtKB-KW"/>
</dbReference>
<evidence type="ECO:0000256" key="1">
    <source>
        <dbReference type="ARBA" id="ARBA00004613"/>
    </source>
</evidence>
<dbReference type="GO" id="GO:0006952">
    <property type="term" value="P:defense response"/>
    <property type="evidence" value="ECO:0007669"/>
    <property type="project" value="UniProtKB-KW"/>
</dbReference>
<keyword evidence="3" id="KW-0878">Amphibian defense peptide</keyword>
<keyword evidence="5" id="KW-0800">Toxin</keyword>
<dbReference type="GO" id="GO:0005179">
    <property type="term" value="F:hormone activity"/>
    <property type="evidence" value="ECO:0007669"/>
    <property type="project" value="InterPro"/>
</dbReference>
<sequence length="132" mass="15725">MRLWFCLSFFIVLCLEHFTGTLADERNNRDYSIKTSIHGHHIERNNRDYTIRTRLHGHHKPRNNRDYTIRTRLHGHHKPRNVPESEEKTEQFLRDLSKMSFLHGIPPGFSPFRGKYQRQSLRQIPGLGPLRG</sequence>
<evidence type="ECO:0000256" key="5">
    <source>
        <dbReference type="ARBA" id="ARBA00022656"/>
    </source>
</evidence>
<keyword evidence="7" id="KW-1213">G-protein coupled receptor impairing toxin</keyword>
<comment type="subcellular location">
    <subcellularLocation>
        <location evidence="1">Secreted</location>
    </subcellularLocation>
</comment>
<dbReference type="InterPro" id="IPR009608">
    <property type="entry name" value="Bradykinin"/>
</dbReference>
<evidence type="ECO:0000256" key="6">
    <source>
        <dbReference type="ARBA" id="ARBA00022729"/>
    </source>
</evidence>
<dbReference type="Pfam" id="PF06753">
    <property type="entry name" value="Bradykinin"/>
    <property type="match status" value="1"/>
</dbReference>
<feature type="chain" id="PRO_5004256861" evidence="8">
    <location>
        <begin position="24"/>
        <end position="132"/>
    </location>
</feature>